<feature type="transmembrane region" description="Helical" evidence="1">
    <location>
        <begin position="7"/>
        <end position="28"/>
    </location>
</feature>
<sequence length="226" mass="25000">MYKFLTVALLRFVVVFFVVSVMAAIYFYPGGNIHDPAQRGYSITHNFLSDLGGDQSHSGAANSLSAFFFNTSMIMFLGVGIAFLFVPRLFKVDSFTHTVAIIGSSFFFFGTTFFAGVGLTPHDRYLDLHTFFALNAFRLLVPGSLAYLIVLLRSSVDNKHALVTMVYLVSTFSYVIYQFVGDSAVASQEAMVRQATIQKLIALASVATIFSLSFAFSTRLKHLKLN</sequence>
<feature type="transmembrane region" description="Helical" evidence="1">
    <location>
        <begin position="131"/>
        <end position="150"/>
    </location>
</feature>
<feature type="transmembrane region" description="Helical" evidence="1">
    <location>
        <begin position="98"/>
        <end position="119"/>
    </location>
</feature>
<keyword evidence="1" id="KW-1133">Transmembrane helix</keyword>
<evidence type="ECO:0000256" key="1">
    <source>
        <dbReference type="SAM" id="Phobius"/>
    </source>
</evidence>
<feature type="transmembrane region" description="Helical" evidence="1">
    <location>
        <begin position="162"/>
        <end position="180"/>
    </location>
</feature>
<name>A0A381SE41_9ZZZZ</name>
<dbReference type="AlphaFoldDB" id="A0A381SE41"/>
<keyword evidence="1" id="KW-0812">Transmembrane</keyword>
<evidence type="ECO:0008006" key="3">
    <source>
        <dbReference type="Google" id="ProtNLM"/>
    </source>
</evidence>
<keyword evidence="1" id="KW-0472">Membrane</keyword>
<feature type="transmembrane region" description="Helical" evidence="1">
    <location>
        <begin position="66"/>
        <end position="86"/>
    </location>
</feature>
<gene>
    <name evidence="2" type="ORF">METZ01_LOCUS54432</name>
</gene>
<organism evidence="2">
    <name type="scientific">marine metagenome</name>
    <dbReference type="NCBI Taxonomy" id="408172"/>
    <lineage>
        <taxon>unclassified sequences</taxon>
        <taxon>metagenomes</taxon>
        <taxon>ecological metagenomes</taxon>
    </lineage>
</organism>
<proteinExistence type="predicted"/>
<feature type="transmembrane region" description="Helical" evidence="1">
    <location>
        <begin position="200"/>
        <end position="220"/>
    </location>
</feature>
<accession>A0A381SE41</accession>
<evidence type="ECO:0000313" key="2">
    <source>
        <dbReference type="EMBL" id="SVA01578.1"/>
    </source>
</evidence>
<dbReference type="EMBL" id="UINC01002917">
    <property type="protein sequence ID" value="SVA01578.1"/>
    <property type="molecule type" value="Genomic_DNA"/>
</dbReference>
<reference evidence="2" key="1">
    <citation type="submission" date="2018-05" db="EMBL/GenBank/DDBJ databases">
        <authorList>
            <person name="Lanie J.A."/>
            <person name="Ng W.-L."/>
            <person name="Kazmierczak K.M."/>
            <person name="Andrzejewski T.M."/>
            <person name="Davidsen T.M."/>
            <person name="Wayne K.J."/>
            <person name="Tettelin H."/>
            <person name="Glass J.I."/>
            <person name="Rusch D."/>
            <person name="Podicherti R."/>
            <person name="Tsui H.-C.T."/>
            <person name="Winkler M.E."/>
        </authorList>
    </citation>
    <scope>NUCLEOTIDE SEQUENCE</scope>
</reference>
<protein>
    <recommendedName>
        <fullName evidence="3">DUF998 domain-containing protein</fullName>
    </recommendedName>
</protein>